<sequence>MTKILSSKHIFTILVTIVIALTYQPCVSINSVNKIKLSFLQKDAGIQDMPDTVKTGETVDVVTNKDGISTGGPSEESSVHSHTENKEVDKHDQDKGVGESTNKVEERTGGAKEETGTEGEKPPEDTECSKSADNAEASKEATEVGKDARNDNDSHVDAATGDVKGGSGYNHDEHQDHEEHDDHHEHGEEHEDDLAHHEDKGSAKEDHKESGESESHQESSDANHKPSDEVESKQTEADTHTHNQEESKPGETTDVTKDEGAADHNQVTSGNKTADTAGSPESTPSNEATPEQMGAPKDSGNDTQADNHTSETHQEETQVVGQAHPHQPAGTPEATHVAAPGPTQPSTSTQSVVTGHVPQATDTLNAAQETGTSVAQQASDAQVATNHLTPPKPVDLESLTDDEKKKVVEFWKKASGDCSVDCTHSCRSELQGATQCVSVTDNSLSCSTFGDSTTLTCPEGYTPCTQPVVSALKSYTVKNNSVEVGALEVDGSNFSKCMGLALTTPDGRCDKATLVANLLFTAGALNQDYEINVAPDKLTFSNLKIKNGDYKVCIFQRYEGSAEGMTIANILTRLMEFINPTSSTPNQTRTVFVMDVGSLKVSD</sequence>
<reference evidence="2" key="1">
    <citation type="submission" date="2022-07" db="EMBL/GenBank/DDBJ databases">
        <title>Evaluation of T. orientalis genome assembly methods using nanopore sequencing and analysis of variation between genomes.</title>
        <authorList>
            <person name="Yam J."/>
            <person name="Micallef M.L."/>
            <person name="Liu M."/>
            <person name="Djordjevic S.P."/>
            <person name="Bogema D.R."/>
            <person name="Jenkins C."/>
        </authorList>
    </citation>
    <scope>NUCLEOTIDE SEQUENCE</scope>
    <source>
        <strain evidence="2">Fish Creek</strain>
    </source>
</reference>
<name>A0A976QS22_THEOR</name>
<evidence type="ECO:0000313" key="2">
    <source>
        <dbReference type="EMBL" id="UKJ88441.1"/>
    </source>
</evidence>
<gene>
    <name evidence="2" type="ORF">MACJ_000885</name>
</gene>
<proteinExistence type="predicted"/>
<dbReference type="AlphaFoldDB" id="A0A976QS22"/>
<evidence type="ECO:0000313" key="3">
    <source>
        <dbReference type="Proteomes" id="UP000244803"/>
    </source>
</evidence>
<evidence type="ECO:0000256" key="1">
    <source>
        <dbReference type="SAM" id="MobiDB-lite"/>
    </source>
</evidence>
<feature type="compositionally biased region" description="Polar residues" evidence="1">
    <location>
        <begin position="265"/>
        <end position="289"/>
    </location>
</feature>
<dbReference type="OrthoDB" id="362005at2759"/>
<accession>A0A976QS22</accession>
<feature type="compositionally biased region" description="Low complexity" evidence="1">
    <location>
        <begin position="340"/>
        <end position="351"/>
    </location>
</feature>
<feature type="region of interest" description="Disordered" evidence="1">
    <location>
        <begin position="57"/>
        <end position="351"/>
    </location>
</feature>
<feature type="compositionally biased region" description="Basic and acidic residues" evidence="1">
    <location>
        <begin position="170"/>
        <end position="262"/>
    </location>
</feature>
<feature type="compositionally biased region" description="Basic and acidic residues" evidence="1">
    <location>
        <begin position="136"/>
        <end position="156"/>
    </location>
</feature>
<protein>
    <submittedName>
        <fullName evidence="2">Uncharacterized protein</fullName>
    </submittedName>
</protein>
<dbReference type="Proteomes" id="UP000244803">
    <property type="component" value="Chromosome 1"/>
</dbReference>
<feature type="compositionally biased region" description="Basic and acidic residues" evidence="1">
    <location>
        <begin position="77"/>
        <end position="130"/>
    </location>
</feature>
<organism evidence="2 3">
    <name type="scientific">Theileria orientalis</name>
    <dbReference type="NCBI Taxonomy" id="68886"/>
    <lineage>
        <taxon>Eukaryota</taxon>
        <taxon>Sar</taxon>
        <taxon>Alveolata</taxon>
        <taxon>Apicomplexa</taxon>
        <taxon>Aconoidasida</taxon>
        <taxon>Piroplasmida</taxon>
        <taxon>Theileriidae</taxon>
        <taxon>Theileria</taxon>
    </lineage>
</organism>
<dbReference type="EMBL" id="CP056065">
    <property type="protein sequence ID" value="UKJ88441.1"/>
    <property type="molecule type" value="Genomic_DNA"/>
</dbReference>